<dbReference type="InterPro" id="IPR051612">
    <property type="entry name" value="Teichoic_Acid_Biosynth"/>
</dbReference>
<dbReference type="InterPro" id="IPR043148">
    <property type="entry name" value="TagF_C"/>
</dbReference>
<comment type="similarity">
    <text evidence="2">Belongs to the CDP-glycerol glycerophosphotransferase family.</text>
</comment>
<feature type="region of interest" description="Disordered" evidence="7">
    <location>
        <begin position="561"/>
        <end position="592"/>
    </location>
</feature>
<feature type="region of interest" description="Disordered" evidence="7">
    <location>
        <begin position="143"/>
        <end position="173"/>
    </location>
</feature>
<evidence type="ECO:0000313" key="9">
    <source>
        <dbReference type="Proteomes" id="UP000466345"/>
    </source>
</evidence>
<evidence type="ECO:0000256" key="4">
    <source>
        <dbReference type="ARBA" id="ARBA00022679"/>
    </source>
</evidence>
<comment type="caution">
    <text evidence="8">The sequence shown here is derived from an EMBL/GenBank/DDBJ whole genome shotgun (WGS) entry which is preliminary data.</text>
</comment>
<dbReference type="GO" id="GO:0019350">
    <property type="term" value="P:teichoic acid biosynthetic process"/>
    <property type="evidence" value="ECO:0007669"/>
    <property type="project" value="UniProtKB-KW"/>
</dbReference>
<organism evidence="8 9">
    <name type="scientific">Streptomyces smaragdinus</name>
    <dbReference type="NCBI Taxonomy" id="2585196"/>
    <lineage>
        <taxon>Bacteria</taxon>
        <taxon>Bacillati</taxon>
        <taxon>Actinomycetota</taxon>
        <taxon>Actinomycetes</taxon>
        <taxon>Kitasatosporales</taxon>
        <taxon>Streptomycetaceae</taxon>
        <taxon>Streptomyces</taxon>
    </lineage>
</organism>
<evidence type="ECO:0000256" key="3">
    <source>
        <dbReference type="ARBA" id="ARBA00022475"/>
    </source>
</evidence>
<proteinExistence type="inferred from homology"/>
<dbReference type="Proteomes" id="UP000466345">
    <property type="component" value="Unassembled WGS sequence"/>
</dbReference>
<dbReference type="Pfam" id="PF04464">
    <property type="entry name" value="Glyphos_transf"/>
    <property type="match status" value="1"/>
</dbReference>
<keyword evidence="9" id="KW-1185">Reference proteome</keyword>
<dbReference type="InterPro" id="IPR043149">
    <property type="entry name" value="TagF_N"/>
</dbReference>
<keyword evidence="3" id="KW-1003">Cell membrane</keyword>
<dbReference type="GO" id="GO:0047355">
    <property type="term" value="F:CDP-glycerol glycerophosphotransferase activity"/>
    <property type="evidence" value="ECO:0007669"/>
    <property type="project" value="InterPro"/>
</dbReference>
<feature type="compositionally biased region" description="Low complexity" evidence="7">
    <location>
        <begin position="143"/>
        <end position="171"/>
    </location>
</feature>
<protein>
    <recommendedName>
        <fullName evidence="10">CDP-ribitol ribitolphosphotransferase</fullName>
    </recommendedName>
</protein>
<evidence type="ECO:0000256" key="7">
    <source>
        <dbReference type="SAM" id="MobiDB-lite"/>
    </source>
</evidence>
<dbReference type="InterPro" id="IPR007554">
    <property type="entry name" value="Glycerophosphate_synth"/>
</dbReference>
<dbReference type="EMBL" id="WEGJ01000005">
    <property type="protein sequence ID" value="MQY11975.1"/>
    <property type="molecule type" value="Genomic_DNA"/>
</dbReference>
<dbReference type="PANTHER" id="PTHR37316">
    <property type="entry name" value="TEICHOIC ACID GLYCEROL-PHOSPHATE PRIMASE"/>
    <property type="match status" value="1"/>
</dbReference>
<dbReference type="PANTHER" id="PTHR37316:SF2">
    <property type="entry name" value="TEICHOIC ACID RIBITOL-PHOSPHATE POLYMERASE TARK"/>
    <property type="match status" value="1"/>
</dbReference>
<feature type="compositionally biased region" description="Basic and acidic residues" evidence="7">
    <location>
        <begin position="561"/>
        <end position="572"/>
    </location>
</feature>
<keyword evidence="5" id="KW-0777">Teichoic acid biosynthesis</keyword>
<dbReference type="Gene3D" id="3.40.50.11820">
    <property type="match status" value="1"/>
</dbReference>
<sequence>MARCSIAAISWERIHLALDVVVSDYAGDSSALRFRIVDNEREFPVNSRPIGDGRHRLEINVTNFESRRQVPNGTWRFVAYDGDTELPPADFDLRNADRLDSDSRTFLYDGNRTVYVVQFGISDDDENPEFLMRAYQLFRPAGPKVKAPAGAKPAASSPGASTPKAVAAAPAPKKKSLGKRIGLKFIPQARRRKLANNLYHIARRLNPPRGNRILFASEMRTALGGNLLRVHDRMVERELDKKFSFRYSFRIPDTANKWSTLRVIYLLATSDIVLMDDYFGLLAKLGISPDTKLIQLWHAGSGFKSVGYSRFGRYGSPKLTNAHRKYTYVITGSEHLRSVYAEAFGIEEEAVIPTGLPRIDTFLDKERTAKVVDDFYAQNPAFKGKKIVLFVPTFRGKSIGDAHYPYERIDFEKLYEACGDKYVFLFRMHHFIDQAPPIPAKYSDRLIDFASYPDTNDLLHVTDVLITDYSSVIYEYTLLDKPILFYAYDKDTYSVIRGFHRDYDEVAPGKIVTTFDDLLKALQEEDYDLSKIETFRRENFDHVDANSADRVIDWLILGDPQDRKTGGKRDWLDPAADDTAASDEPLSDQSEV</sequence>
<name>A0A7K0CES9_9ACTN</name>
<reference evidence="8 9" key="1">
    <citation type="submission" date="2019-10" db="EMBL/GenBank/DDBJ databases">
        <title>Streptomyces smaragdinus sp. nov. and Streptomyces fabii sp. nov., isolated from the gut of fungus growing-termite Macrotermes natalensis.</title>
        <authorList>
            <person name="Schwitalla J."/>
            <person name="Benndorf R."/>
            <person name="Martin K."/>
            <person name="De Beer W."/>
            <person name="Kaster A.-K."/>
            <person name="Vollmers J."/>
            <person name="Poulsen M."/>
            <person name="Beemelmanns C."/>
        </authorList>
    </citation>
    <scope>NUCLEOTIDE SEQUENCE [LARGE SCALE GENOMIC DNA]</scope>
    <source>
        <strain evidence="8 9">RB5</strain>
    </source>
</reference>
<evidence type="ECO:0000256" key="6">
    <source>
        <dbReference type="ARBA" id="ARBA00023136"/>
    </source>
</evidence>
<dbReference type="AlphaFoldDB" id="A0A7K0CES9"/>
<evidence type="ECO:0000313" key="8">
    <source>
        <dbReference type="EMBL" id="MQY11975.1"/>
    </source>
</evidence>
<dbReference type="GO" id="GO:0005886">
    <property type="term" value="C:plasma membrane"/>
    <property type="evidence" value="ECO:0007669"/>
    <property type="project" value="UniProtKB-SubCell"/>
</dbReference>
<gene>
    <name evidence="8" type="ORF">SRB5_21030</name>
</gene>
<evidence type="ECO:0000256" key="5">
    <source>
        <dbReference type="ARBA" id="ARBA00022944"/>
    </source>
</evidence>
<comment type="subcellular location">
    <subcellularLocation>
        <location evidence="1">Cell membrane</location>
        <topology evidence="1">Peripheral membrane protein</topology>
    </subcellularLocation>
</comment>
<dbReference type="SUPFAM" id="SSF53756">
    <property type="entry name" value="UDP-Glycosyltransferase/glycogen phosphorylase"/>
    <property type="match status" value="1"/>
</dbReference>
<keyword evidence="6" id="KW-0472">Membrane</keyword>
<evidence type="ECO:0000256" key="1">
    <source>
        <dbReference type="ARBA" id="ARBA00004202"/>
    </source>
</evidence>
<dbReference type="OrthoDB" id="8549922at2"/>
<evidence type="ECO:0008006" key="10">
    <source>
        <dbReference type="Google" id="ProtNLM"/>
    </source>
</evidence>
<dbReference type="Gene3D" id="3.40.50.12580">
    <property type="match status" value="1"/>
</dbReference>
<evidence type="ECO:0000256" key="2">
    <source>
        <dbReference type="ARBA" id="ARBA00010488"/>
    </source>
</evidence>
<keyword evidence="4" id="KW-0808">Transferase</keyword>
<accession>A0A7K0CES9</accession>